<dbReference type="Gene3D" id="3.30.40.10">
    <property type="entry name" value="Zinc/RING finger domain, C3HC4 (zinc finger)"/>
    <property type="match status" value="1"/>
</dbReference>
<evidence type="ECO:0000256" key="4">
    <source>
        <dbReference type="SAM" id="MobiDB-lite"/>
    </source>
</evidence>
<dbReference type="PROSITE" id="PS00518">
    <property type="entry name" value="ZF_RING_1"/>
    <property type="match status" value="1"/>
</dbReference>
<evidence type="ECO:0000256" key="2">
    <source>
        <dbReference type="ARBA" id="ARBA00022771"/>
    </source>
</evidence>
<dbReference type="GO" id="GO:0008270">
    <property type="term" value="F:zinc ion binding"/>
    <property type="evidence" value="ECO:0007669"/>
    <property type="project" value="UniProtKB-KW"/>
</dbReference>
<organism evidence="6 7">
    <name type="scientific">Caenorhabditis briggsae</name>
    <dbReference type="NCBI Taxonomy" id="6238"/>
    <lineage>
        <taxon>Eukaryota</taxon>
        <taxon>Metazoa</taxon>
        <taxon>Ecdysozoa</taxon>
        <taxon>Nematoda</taxon>
        <taxon>Chromadorea</taxon>
        <taxon>Rhabditida</taxon>
        <taxon>Rhabditina</taxon>
        <taxon>Rhabditomorpha</taxon>
        <taxon>Rhabditoidea</taxon>
        <taxon>Rhabditidae</taxon>
        <taxon>Peloderinae</taxon>
        <taxon>Caenorhabditis</taxon>
    </lineage>
</organism>
<feature type="compositionally biased region" description="Acidic residues" evidence="4">
    <location>
        <begin position="699"/>
        <end position="712"/>
    </location>
</feature>
<feature type="region of interest" description="Disordered" evidence="4">
    <location>
        <begin position="346"/>
        <end position="369"/>
    </location>
</feature>
<feature type="compositionally biased region" description="Low complexity" evidence="4">
    <location>
        <begin position="930"/>
        <end position="956"/>
    </location>
</feature>
<gene>
    <name evidence="6" type="ORF">L3Y34_006377</name>
</gene>
<sequence length="956" mass="106875">MAMDIPSTSSGDANYQQWSQVIECPICYTIYDKPMQMGCGHTLCSTCVGKLVEQAKNNQIEELRFPHIARMQMNFEDGVIGLGGGPDAFDDQQWLEVPAMEQRDPMLRAFIGFPGAPPGRRRDANPNGSTEIKCPECRKPTIVPADGLPINYRVQEIVGKVAPLFKDRHLVKYCNQCEEVLAGGVYFDCSDCQEKNSKICSTCAIRTHNGHKLVEKKALTSDDVRQMKQKINDVSARAFQALEGIKNAMSPVGGALETKVIDKLSGFIKVFEFMNTSFDSKIKETSTVDELMMDVQKAEQVANLYERSQDRVKDMLNSIEAAVVTYWQPFDQLRQDLNFEMEDGIVAPAPPAPTPAPVAPPPAPQNNQLMDQLNDIPAAAMRALRRPVGQHNLQVERMRLRNRNLFPAPPMQHQPPQQQQQQLPPPPPPQQHPQQQAPRGNNGNNGHNGPPPPQINFPVWQPAPQMGHAMGPHINMMPGPMRGPPRMMQQQQGPPQPPPPPMGNFDLLEILQVGNNLRQGPMPQPMRLNAQNLHNMAHQHNQNVPMPPQMPNFQQQQMHMRHQQMMQNGQVMRMPPPPPPQPQFQGHPPGPRPMQQYMQIMPQQPQQQQQQQPQQMQPMPQNLQQNLQQVFQQQPQMQQPIVHQIQLQAPLQPPPQQLQQPPIQEQPVGIDELPPPNEPVWNNEPPMGFGQPQMGFEGQPEEGEEEEGEEQQPDVAMVPPPEDYAPAGALDMLRFQEVVGGDVLPRHHLGPQLMNNDINGVEADLIVEADDVDDQDQFEEAVEEFGEFQEMQQAVDGILPVLVPEEIVLNNDDVVVPPELNAPVLVEQQGIQDVPEVVEEEDADEEEEEVYENPRRGGAPQDNTRRNTRRSVRSSAEEGPSTSSGNRSTSPSTSTKRRRMERKPKSEEPEPMEEDEPVDTVHRPPKRRAAASSSSGASSSGASTSSAPTTRSQTRS</sequence>
<feature type="compositionally biased region" description="Low complexity" evidence="4">
    <location>
        <begin position="881"/>
        <end position="894"/>
    </location>
</feature>
<name>A0AAE9A164_CAEBR</name>
<dbReference type="PANTHER" id="PTHR25462:SF305">
    <property type="entry name" value="RING-TYPE DOMAIN-CONTAINING PROTEIN"/>
    <property type="match status" value="1"/>
</dbReference>
<dbReference type="Proteomes" id="UP000827892">
    <property type="component" value="Chromosome V"/>
</dbReference>
<feature type="compositionally biased region" description="Low complexity" evidence="4">
    <location>
        <begin position="657"/>
        <end position="667"/>
    </location>
</feature>
<reference evidence="6 7" key="1">
    <citation type="submission" date="2022-02" db="EMBL/GenBank/DDBJ databases">
        <title>Chromosome-level reference genomes for two strains of Caenorhabditis briggsae: an improved platform for comparative genomics.</title>
        <authorList>
            <person name="Stevens L."/>
            <person name="Andersen E.C."/>
        </authorList>
    </citation>
    <scope>NUCLEOTIDE SEQUENCE [LARGE SCALE GENOMIC DNA]</scope>
    <source>
        <strain evidence="6">QX1410_ONT</strain>
        <tissue evidence="6">Whole-organism</tissue>
    </source>
</reference>
<dbReference type="Pfam" id="PF13445">
    <property type="entry name" value="zf-RING_UBOX"/>
    <property type="match status" value="1"/>
</dbReference>
<feature type="domain" description="RING-type" evidence="5">
    <location>
        <begin position="24"/>
        <end position="137"/>
    </location>
</feature>
<dbReference type="SMART" id="SM00184">
    <property type="entry name" value="RING"/>
    <property type="match status" value="1"/>
</dbReference>
<evidence type="ECO:0000313" key="6">
    <source>
        <dbReference type="EMBL" id="ULT86619.1"/>
    </source>
</evidence>
<feature type="compositionally biased region" description="Low complexity" evidence="4">
    <location>
        <begin position="679"/>
        <end position="698"/>
    </location>
</feature>
<protein>
    <recommendedName>
        <fullName evidence="5">RING-type domain-containing protein</fullName>
    </recommendedName>
</protein>
<dbReference type="EMBL" id="CP090895">
    <property type="protein sequence ID" value="ULT86619.1"/>
    <property type="molecule type" value="Genomic_DNA"/>
</dbReference>
<dbReference type="SUPFAM" id="SSF57850">
    <property type="entry name" value="RING/U-box"/>
    <property type="match status" value="1"/>
</dbReference>
<feature type="region of interest" description="Disordered" evidence="4">
    <location>
        <begin position="652"/>
        <end position="714"/>
    </location>
</feature>
<evidence type="ECO:0000259" key="5">
    <source>
        <dbReference type="SMART" id="SM00184"/>
    </source>
</evidence>
<dbReference type="InterPro" id="IPR017907">
    <property type="entry name" value="Znf_RING_CS"/>
</dbReference>
<feature type="region of interest" description="Disordered" evidence="4">
    <location>
        <begin position="827"/>
        <end position="956"/>
    </location>
</feature>
<dbReference type="InterPro" id="IPR047153">
    <property type="entry name" value="TRIM45/56/19-like"/>
</dbReference>
<evidence type="ECO:0000313" key="7">
    <source>
        <dbReference type="Proteomes" id="UP000827892"/>
    </source>
</evidence>
<feature type="compositionally biased region" description="Acidic residues" evidence="4">
    <location>
        <begin position="836"/>
        <end position="851"/>
    </location>
</feature>
<dbReference type="InterPro" id="IPR027370">
    <property type="entry name" value="Znf-RING_euk"/>
</dbReference>
<accession>A0AAE9A164</accession>
<feature type="compositionally biased region" description="Pro residues" evidence="4">
    <location>
        <begin position="575"/>
        <end position="592"/>
    </location>
</feature>
<evidence type="ECO:0000256" key="3">
    <source>
        <dbReference type="ARBA" id="ARBA00022833"/>
    </source>
</evidence>
<dbReference type="InterPro" id="IPR001841">
    <property type="entry name" value="Znf_RING"/>
</dbReference>
<feature type="compositionally biased region" description="Low complexity" evidence="4">
    <location>
        <begin position="432"/>
        <end position="448"/>
    </location>
</feature>
<evidence type="ECO:0000256" key="1">
    <source>
        <dbReference type="ARBA" id="ARBA00022723"/>
    </source>
</evidence>
<dbReference type="AlphaFoldDB" id="A0AAE9A164"/>
<dbReference type="InterPro" id="IPR013083">
    <property type="entry name" value="Znf_RING/FYVE/PHD"/>
</dbReference>
<feature type="region of interest" description="Disordered" evidence="4">
    <location>
        <begin position="575"/>
        <end position="621"/>
    </location>
</feature>
<dbReference type="PANTHER" id="PTHR25462">
    <property type="entry name" value="BONUS, ISOFORM C-RELATED"/>
    <property type="match status" value="1"/>
</dbReference>
<keyword evidence="2" id="KW-0863">Zinc-finger</keyword>
<keyword evidence="3" id="KW-0862">Zinc</keyword>
<keyword evidence="1" id="KW-0479">Metal-binding</keyword>
<proteinExistence type="predicted"/>
<feature type="compositionally biased region" description="Pro residues" evidence="4">
    <location>
        <begin position="348"/>
        <end position="364"/>
    </location>
</feature>
<feature type="compositionally biased region" description="Low complexity" evidence="4">
    <location>
        <begin position="593"/>
        <end position="621"/>
    </location>
</feature>
<feature type="compositionally biased region" description="Acidic residues" evidence="4">
    <location>
        <begin position="909"/>
        <end position="918"/>
    </location>
</feature>
<feature type="region of interest" description="Disordered" evidence="4">
    <location>
        <begin position="406"/>
        <end position="471"/>
    </location>
</feature>